<dbReference type="OMA" id="KAVFFCA"/>
<evidence type="ECO:0000256" key="7">
    <source>
        <dbReference type="SAM" id="MobiDB-lite"/>
    </source>
</evidence>
<keyword evidence="3 6" id="KW-0863">Zinc-finger</keyword>
<evidence type="ECO:0000259" key="10">
    <source>
        <dbReference type="PROSITE" id="PS51194"/>
    </source>
</evidence>
<dbReference type="PROSITE" id="PS51194">
    <property type="entry name" value="HELICASE_CTER"/>
    <property type="match status" value="1"/>
</dbReference>
<dbReference type="CDD" id="cd15517">
    <property type="entry name" value="PHD_TCF19_like"/>
    <property type="match status" value="1"/>
</dbReference>
<dbReference type="InterPro" id="IPR001650">
    <property type="entry name" value="Helicase_C-like"/>
</dbReference>
<dbReference type="InterPro" id="IPR017907">
    <property type="entry name" value="Znf_RING_CS"/>
</dbReference>
<reference evidence="12" key="1">
    <citation type="journal article" date="2014" name="Science">
        <title>The coffee genome provides insight into the convergent evolution of caffeine biosynthesis.</title>
        <authorList>
            <person name="Denoeud F."/>
            <person name="Carretero-Paulet L."/>
            <person name="Dereeper A."/>
            <person name="Droc G."/>
            <person name="Guyot R."/>
            <person name="Pietrella M."/>
            <person name="Zheng C."/>
            <person name="Alberti A."/>
            <person name="Anthony F."/>
            <person name="Aprea G."/>
            <person name="Aury J.M."/>
            <person name="Bento P."/>
            <person name="Bernard M."/>
            <person name="Bocs S."/>
            <person name="Campa C."/>
            <person name="Cenci A."/>
            <person name="Combes M.C."/>
            <person name="Crouzillat D."/>
            <person name="Da Silva C."/>
            <person name="Daddiego L."/>
            <person name="De Bellis F."/>
            <person name="Dussert S."/>
            <person name="Garsmeur O."/>
            <person name="Gayraud T."/>
            <person name="Guignon V."/>
            <person name="Jahn K."/>
            <person name="Jamilloux V."/>
            <person name="Joet T."/>
            <person name="Labadie K."/>
            <person name="Lan T."/>
            <person name="Leclercq J."/>
            <person name="Lepelley M."/>
            <person name="Leroy T."/>
            <person name="Li L.T."/>
            <person name="Librado P."/>
            <person name="Lopez L."/>
            <person name="Munoz A."/>
            <person name="Noel B."/>
            <person name="Pallavicini A."/>
            <person name="Perrotta G."/>
            <person name="Poncet V."/>
            <person name="Pot D."/>
            <person name="Priyono X."/>
            <person name="Rigoreau M."/>
            <person name="Rouard M."/>
            <person name="Rozas J."/>
            <person name="Tranchant-Dubreuil C."/>
            <person name="VanBuren R."/>
            <person name="Zhang Q."/>
            <person name="Andrade A.C."/>
            <person name="Argout X."/>
            <person name="Bertrand B."/>
            <person name="de Kochko A."/>
            <person name="Graziosi G."/>
            <person name="Henry R.J."/>
            <person name="Jayarama X."/>
            <person name="Ming R."/>
            <person name="Nagai C."/>
            <person name="Rounsley S."/>
            <person name="Sankoff D."/>
            <person name="Giuliano G."/>
            <person name="Albert V.A."/>
            <person name="Wincker P."/>
            <person name="Lashermes P."/>
        </authorList>
    </citation>
    <scope>NUCLEOTIDE SEQUENCE [LARGE SCALE GENOMIC DNA]</scope>
    <source>
        <strain evidence="12">cv. DH200-94</strain>
    </source>
</reference>
<dbReference type="PROSITE" id="PS50089">
    <property type="entry name" value="ZF_RING_2"/>
    <property type="match status" value="1"/>
</dbReference>
<dbReference type="GO" id="GO:0016787">
    <property type="term" value="F:hydrolase activity"/>
    <property type="evidence" value="ECO:0007669"/>
    <property type="project" value="UniProtKB-KW"/>
</dbReference>
<dbReference type="STRING" id="49390.A0A068UZN7"/>
<dbReference type="Pfam" id="PF00176">
    <property type="entry name" value="SNF2-rel_dom"/>
    <property type="match status" value="1"/>
</dbReference>
<feature type="domain" description="RING-type" evidence="8">
    <location>
        <begin position="1382"/>
        <end position="1429"/>
    </location>
</feature>
<dbReference type="PROSITE" id="PS51192">
    <property type="entry name" value="HELICASE_ATP_BIND_1"/>
    <property type="match status" value="1"/>
</dbReference>
<evidence type="ECO:0000256" key="6">
    <source>
        <dbReference type="PROSITE-ProRule" id="PRU00175"/>
    </source>
</evidence>
<dbReference type="InterPro" id="IPR027417">
    <property type="entry name" value="P-loop_NTPase"/>
</dbReference>
<proteinExistence type="inferred from homology"/>
<evidence type="ECO:0000313" key="11">
    <source>
        <dbReference type="EMBL" id="CDP13891.1"/>
    </source>
</evidence>
<evidence type="ECO:0008006" key="13">
    <source>
        <dbReference type="Google" id="ProtNLM"/>
    </source>
</evidence>
<gene>
    <name evidence="11" type="ORF">GSCOC_T00039024001</name>
</gene>
<dbReference type="InterPro" id="IPR052583">
    <property type="entry name" value="ATP-helicase/E3_Ub-Ligase"/>
</dbReference>
<feature type="compositionally biased region" description="Basic residues" evidence="7">
    <location>
        <begin position="1"/>
        <end position="11"/>
    </location>
</feature>
<evidence type="ECO:0000256" key="3">
    <source>
        <dbReference type="ARBA" id="ARBA00022771"/>
    </source>
</evidence>
<name>A0A068UZN7_COFCA</name>
<dbReference type="Pfam" id="PF00271">
    <property type="entry name" value="Helicase_C"/>
    <property type="match status" value="1"/>
</dbReference>
<keyword evidence="2" id="KW-0479">Metal-binding</keyword>
<keyword evidence="4" id="KW-0378">Hydrolase</keyword>
<dbReference type="SMART" id="SM00249">
    <property type="entry name" value="PHD"/>
    <property type="match status" value="1"/>
</dbReference>
<dbReference type="GO" id="GO:0008270">
    <property type="term" value="F:zinc ion binding"/>
    <property type="evidence" value="ECO:0007669"/>
    <property type="project" value="UniProtKB-KW"/>
</dbReference>
<dbReference type="SUPFAM" id="SSF57850">
    <property type="entry name" value="RING/U-box"/>
    <property type="match status" value="1"/>
</dbReference>
<dbReference type="InterPro" id="IPR038718">
    <property type="entry name" value="SNF2-like_sf"/>
</dbReference>
<keyword evidence="12" id="KW-1185">Reference proteome</keyword>
<dbReference type="PANTHER" id="PTHR45865">
    <property type="entry name" value="E3 UBIQUITIN-PROTEIN LIGASE SHPRH FAMILY MEMBER"/>
    <property type="match status" value="1"/>
</dbReference>
<dbReference type="PANTHER" id="PTHR45865:SF1">
    <property type="entry name" value="E3 UBIQUITIN-PROTEIN LIGASE SHPRH"/>
    <property type="match status" value="1"/>
</dbReference>
<dbReference type="InterPro" id="IPR001965">
    <property type="entry name" value="Znf_PHD"/>
</dbReference>
<sequence length="1692" mass="190335">MGRRKQFRPRRAVGLQQGQTSQAAELDDVTETTGIKPEEQDELIDIGVDKPYFVQVDTRASWDTASQHFDISEIVLSNLELNREFYGYALNEEEFYGDSSRFLLRFSLRNVDGYLNRMKLGHWPELSASSIYLQFVVRRATEGMESNAVMVSGNFDGPDEAVSGLVHLVSLNFLTLRPILKFTLSEDLQSVRMRVEILRRAFDACDSLLDTTRQLWKKSMMNVMAWLRPEVLTSEARYGFSPAPSGKSIDSNADAGDNSASSRKNPTRFDVAGFYEAIKPSKEEPMLDVQLPNLLPELRPYQCRAAHWMIQREKGVSDCSGSGKDQFVNPLCMPLNLIEASATLYYNPFCGNISLRPEYLSSYVSGGILADEMGLGKTVELLSCVFAHRMLSSEVLGLPHSVMQDDGQKRINLRRLKRERVECICGALTESIKYKGLWVQCDVCDAWQHANCVGFSAKRKMPVSTNTSEEQEFSKHSTGNYQKFSRRKHNTKIVVMEGVHICSLCSELIQATESPVSTGATLIVCPTPILSQWHAEIIRHTTPGSLKICLYDGVKDTSCSDTPAVDINELVNADIVLTTYDVLKEDLSHDSDRHEGDRRSMRFEKRYPVVPTLLTRILWWRVCLDEAQMVESNAAAATEMALRLHAKHRWCITGTPIQRKLDDLYGLLKFLRACPFDVFRWWAEVIRDPYEAGDAGAMMFAHSFLTKIMWRSSKVHVAEELHIPPQEESVSWLTLSPIEEHFYQRQHETCLKDAHEVIRNLKNDVVKRKTPGSKTSDSLSDEFITHVEAAKMFNSLLKLRQACCHPQVGSSGLRSLQQSPMTMEEILLALVGKTKIEGEEALRKLVSAINGLAGIAVLKQDFAQAVSLYKEALALAEENLEDFRLDPLLNIHIHHNLAEILLLSSDNNKQSQNVHGSFKEDVSMVCDLEESDQRAVKRAKIDAGNSNMVIDSEKLPEQPCYAEANGSSQKAFIVDPHASSQSTSDQFFRTVCENLKQKYLSLFYSKLSIAQQEFWKSYEQVSIEFSNRKSQHMTWWLDALHHLEQNKDTSSELIRKIGEALSVTLSTSRTSRIASCFGSITSLKYYIQTGLDSLEECRKNVLDRLLEIDYTMENPSEADIDRVRHCPNCQDNDHGPLCVHCELDDLFQVYEARLFRTNKGRNGEVITSAEEVVDLQKKRSALNHFYRTLSQPDPKSALTTNKYEDDGKKRDVKEKVMVSKSPSDLEVVLGIIKNNAKGLLEREGTSAAAKHLFLLEGMRKEYAYARSLARAQAHVLRAHDEIKMASSRLRLKEDEKDNSVDALGPEELDAASTQNSSDKFLAVSSLARIRGQLRYLKGLVQSKQNLQSECPNESTLTESAKASVASATEDERCQAKADVEFCPVCQEKLRGQKMVFQCGHVICCKCLFAITEQRFVHHGNKWVMCPTCRQHTDYGNIAFADDRHNASDASSMLACANSETLTVQGSYSTKIEAVTRRILSIKSKDPIAKILVFTSWNDVLDVLEHAFTANSISYIRMKGGRKSHVAISHFRGQNNDIKGSGKRKKNGKPVDDFVQVLLLLVQHGANGLNLLEAQHVILVEPLLNPAAEAQAIGRVHRIGQENKTLVHRFIVKDTVEESIYKLNKSRNTGSFVSGNRRNQDQPVLTLRDVESLFRVVPSSDMDEEKANGSLMHLPPSVAAAVAAERRLLEGRA</sequence>
<evidence type="ECO:0000313" key="12">
    <source>
        <dbReference type="Proteomes" id="UP000295252"/>
    </source>
</evidence>
<accession>A0A068UZN7</accession>
<evidence type="ECO:0000256" key="1">
    <source>
        <dbReference type="ARBA" id="ARBA00008438"/>
    </source>
</evidence>
<dbReference type="InterPro" id="IPR049730">
    <property type="entry name" value="SNF2/RAD54-like_C"/>
</dbReference>
<dbReference type="FunCoup" id="A0A068UZN7">
    <property type="interactions" value="2629"/>
</dbReference>
<dbReference type="Gene3D" id="3.30.40.10">
    <property type="entry name" value="Zinc/RING finger domain, C3HC4 (zinc finger)"/>
    <property type="match status" value="2"/>
</dbReference>
<dbReference type="GO" id="GO:0005524">
    <property type="term" value="F:ATP binding"/>
    <property type="evidence" value="ECO:0007669"/>
    <property type="project" value="InterPro"/>
</dbReference>
<organism evidence="11 12">
    <name type="scientific">Coffea canephora</name>
    <name type="common">Robusta coffee</name>
    <dbReference type="NCBI Taxonomy" id="49390"/>
    <lineage>
        <taxon>Eukaryota</taxon>
        <taxon>Viridiplantae</taxon>
        <taxon>Streptophyta</taxon>
        <taxon>Embryophyta</taxon>
        <taxon>Tracheophyta</taxon>
        <taxon>Spermatophyta</taxon>
        <taxon>Magnoliopsida</taxon>
        <taxon>eudicotyledons</taxon>
        <taxon>Gunneridae</taxon>
        <taxon>Pentapetalae</taxon>
        <taxon>asterids</taxon>
        <taxon>lamiids</taxon>
        <taxon>Gentianales</taxon>
        <taxon>Rubiaceae</taxon>
        <taxon>Ixoroideae</taxon>
        <taxon>Gardenieae complex</taxon>
        <taxon>Bertiereae - Coffeeae clade</taxon>
        <taxon>Coffeeae</taxon>
        <taxon>Coffea</taxon>
    </lineage>
</organism>
<dbReference type="EMBL" id="HG739162">
    <property type="protein sequence ID" value="CDP13891.1"/>
    <property type="molecule type" value="Genomic_DNA"/>
</dbReference>
<dbReference type="InterPro" id="IPR001841">
    <property type="entry name" value="Znf_RING"/>
</dbReference>
<dbReference type="Pfam" id="PF00097">
    <property type="entry name" value="zf-C3HC4"/>
    <property type="match status" value="1"/>
</dbReference>
<evidence type="ECO:0000256" key="4">
    <source>
        <dbReference type="ARBA" id="ARBA00022801"/>
    </source>
</evidence>
<dbReference type="InterPro" id="IPR011011">
    <property type="entry name" value="Znf_FYVE_PHD"/>
</dbReference>
<dbReference type="SUPFAM" id="SSF52540">
    <property type="entry name" value="P-loop containing nucleoside triphosphate hydrolases"/>
    <property type="match status" value="2"/>
</dbReference>
<dbReference type="InParanoid" id="A0A068UZN7"/>
<evidence type="ECO:0000256" key="5">
    <source>
        <dbReference type="ARBA" id="ARBA00022833"/>
    </source>
</evidence>
<dbReference type="Gene3D" id="3.40.50.10810">
    <property type="entry name" value="Tandem AAA-ATPase domain"/>
    <property type="match status" value="2"/>
</dbReference>
<dbReference type="Proteomes" id="UP000295252">
    <property type="component" value="Chromosome IV"/>
</dbReference>
<feature type="region of interest" description="Disordered" evidence="7">
    <location>
        <begin position="1"/>
        <end position="29"/>
    </location>
</feature>
<feature type="domain" description="Helicase ATP-binding" evidence="9">
    <location>
        <begin position="483"/>
        <end position="674"/>
    </location>
</feature>
<dbReference type="CDD" id="cd18793">
    <property type="entry name" value="SF2_C_SNF"/>
    <property type="match status" value="1"/>
</dbReference>
<dbReference type="Gene3D" id="3.40.50.300">
    <property type="entry name" value="P-loop containing nucleotide triphosphate hydrolases"/>
    <property type="match status" value="1"/>
</dbReference>
<dbReference type="PhylomeDB" id="A0A068UZN7"/>
<keyword evidence="5" id="KW-0862">Zinc</keyword>
<dbReference type="SUPFAM" id="SSF57903">
    <property type="entry name" value="FYVE/PHD zinc finger"/>
    <property type="match status" value="1"/>
</dbReference>
<dbReference type="InterPro" id="IPR018957">
    <property type="entry name" value="Znf_C3HC4_RING-type"/>
</dbReference>
<dbReference type="InterPro" id="IPR000330">
    <property type="entry name" value="SNF2_N"/>
</dbReference>
<dbReference type="CDD" id="cd18070">
    <property type="entry name" value="DEXQc_SHPRH"/>
    <property type="match status" value="1"/>
</dbReference>
<dbReference type="SMART" id="SM00487">
    <property type="entry name" value="DEXDc"/>
    <property type="match status" value="1"/>
</dbReference>
<evidence type="ECO:0000256" key="2">
    <source>
        <dbReference type="ARBA" id="ARBA00022723"/>
    </source>
</evidence>
<evidence type="ECO:0000259" key="8">
    <source>
        <dbReference type="PROSITE" id="PS50089"/>
    </source>
</evidence>
<protein>
    <recommendedName>
        <fullName evidence="13">RING-type domain-containing protein</fullName>
    </recommendedName>
</protein>
<dbReference type="InterPro" id="IPR048686">
    <property type="entry name" value="SHPRH_helical_1st"/>
</dbReference>
<dbReference type="Pfam" id="PF21325">
    <property type="entry name" value="SHPRH_helical-1st"/>
    <property type="match status" value="1"/>
</dbReference>
<feature type="domain" description="Helicase C-terminal" evidence="10">
    <location>
        <begin position="1473"/>
        <end position="1650"/>
    </location>
</feature>
<dbReference type="InterPro" id="IPR013083">
    <property type="entry name" value="Znf_RING/FYVE/PHD"/>
</dbReference>
<comment type="similarity">
    <text evidence="1">Belongs to the SNF2/RAD54 helicase family. RAD16 subfamily.</text>
</comment>
<dbReference type="OrthoDB" id="423559at2759"/>
<dbReference type="Gramene" id="CDP13891">
    <property type="protein sequence ID" value="CDP13891"/>
    <property type="gene ID" value="GSCOC_T00039024001"/>
</dbReference>
<dbReference type="PROSITE" id="PS00518">
    <property type="entry name" value="ZF_RING_1"/>
    <property type="match status" value="1"/>
</dbReference>
<evidence type="ECO:0000259" key="9">
    <source>
        <dbReference type="PROSITE" id="PS51192"/>
    </source>
</evidence>
<dbReference type="InterPro" id="IPR014001">
    <property type="entry name" value="Helicase_ATP-bd"/>
</dbReference>
<dbReference type="SMART" id="SM00490">
    <property type="entry name" value="HELICc"/>
    <property type="match status" value="1"/>
</dbReference>
<dbReference type="SMART" id="SM00184">
    <property type="entry name" value="RING"/>
    <property type="match status" value="1"/>
</dbReference>